<evidence type="ECO:0000256" key="1">
    <source>
        <dbReference type="SAM" id="MobiDB-lite"/>
    </source>
</evidence>
<keyword evidence="2" id="KW-0472">Membrane</keyword>
<feature type="non-terminal residue" evidence="3">
    <location>
        <position position="66"/>
    </location>
</feature>
<sequence>MREGDLSEAAEAAAEEEDDVWSEEHDDRTDETLRWLRDKRRAHQRQRRRDTAVLIYCVILAVLGYG</sequence>
<reference evidence="3 4" key="1">
    <citation type="submission" date="2015-07" db="EMBL/GenBank/DDBJ databases">
        <authorList>
            <person name="Ju K.-S."/>
            <person name="Doroghazi J.R."/>
            <person name="Metcalf W.W."/>
        </authorList>
    </citation>
    <scope>NUCLEOTIDE SEQUENCE [LARGE SCALE GENOMIC DNA]</scope>
    <source>
        <strain evidence="3 4">NRRL B-3589</strain>
    </source>
</reference>
<name>A0ABR5IWC3_9ACTN</name>
<evidence type="ECO:0000313" key="3">
    <source>
        <dbReference type="EMBL" id="KOG85452.1"/>
    </source>
</evidence>
<accession>A0ABR5IWC3</accession>
<feature type="region of interest" description="Disordered" evidence="1">
    <location>
        <begin position="1"/>
        <end position="30"/>
    </location>
</feature>
<proteinExistence type="predicted"/>
<protein>
    <submittedName>
        <fullName evidence="3">Uncharacterized protein</fullName>
    </submittedName>
</protein>
<comment type="caution">
    <text evidence="3">The sequence shown here is derived from an EMBL/GenBank/DDBJ whole genome shotgun (WGS) entry which is preliminary data.</text>
</comment>
<keyword evidence="4" id="KW-1185">Reference proteome</keyword>
<keyword evidence="2" id="KW-1133">Transmembrane helix</keyword>
<dbReference type="Proteomes" id="UP000037020">
    <property type="component" value="Unassembled WGS sequence"/>
</dbReference>
<evidence type="ECO:0000313" key="4">
    <source>
        <dbReference type="Proteomes" id="UP000037020"/>
    </source>
</evidence>
<organism evidence="3 4">
    <name type="scientific">Streptomyces varsoviensis</name>
    <dbReference type="NCBI Taxonomy" id="67373"/>
    <lineage>
        <taxon>Bacteria</taxon>
        <taxon>Bacillati</taxon>
        <taxon>Actinomycetota</taxon>
        <taxon>Actinomycetes</taxon>
        <taxon>Kitasatosporales</taxon>
        <taxon>Streptomycetaceae</taxon>
        <taxon>Streptomyces</taxon>
    </lineage>
</organism>
<feature type="transmembrane region" description="Helical" evidence="2">
    <location>
        <begin position="49"/>
        <end position="65"/>
    </location>
</feature>
<keyword evidence="2" id="KW-0812">Transmembrane</keyword>
<evidence type="ECO:0000256" key="2">
    <source>
        <dbReference type="SAM" id="Phobius"/>
    </source>
</evidence>
<gene>
    <name evidence="3" type="ORF">ADK38_36590</name>
</gene>
<dbReference type="EMBL" id="LGUT01003416">
    <property type="protein sequence ID" value="KOG85452.1"/>
    <property type="molecule type" value="Genomic_DNA"/>
</dbReference>